<proteinExistence type="predicted"/>
<reference evidence="1" key="1">
    <citation type="submission" date="2022-03" db="EMBL/GenBank/DDBJ databases">
        <title>Genomic analyses of argali, domestic sheep and their hybrids provide insights into chromosomal evolution, heterosis and genetic basis of agronomic traits.</title>
        <authorList>
            <person name="Li M."/>
        </authorList>
    </citation>
    <scope>NUCLEOTIDE SEQUENCE</scope>
    <source>
        <strain evidence="1">F1 hybrid</strain>
    </source>
</reference>
<accession>A0ACB9U4T4</accession>
<evidence type="ECO:0000313" key="2">
    <source>
        <dbReference type="Proteomes" id="UP001057279"/>
    </source>
</evidence>
<sequence>MIHSPSRSPRPHVPGVRRTRVASLVWEDSTCRRATKAHALRRLDPAHSFKGPQAVSTETTYHNYRVHVLQLPEPVCLEPVPPSKRSHCSEKPGHRSKEQPPFTTTGESPHPATKTQPSPK</sequence>
<dbReference type="Proteomes" id="UP001057279">
    <property type="component" value="Linkage Group LG24"/>
</dbReference>
<keyword evidence="2" id="KW-1185">Reference proteome</keyword>
<organism evidence="1 2">
    <name type="scientific">Ovis ammon polii x Ovis aries</name>
    <dbReference type="NCBI Taxonomy" id="2918886"/>
    <lineage>
        <taxon>Eukaryota</taxon>
        <taxon>Metazoa</taxon>
        <taxon>Chordata</taxon>
        <taxon>Craniata</taxon>
        <taxon>Vertebrata</taxon>
        <taxon>Euteleostomi</taxon>
        <taxon>Mammalia</taxon>
        <taxon>Eutheria</taxon>
        <taxon>Laurasiatheria</taxon>
        <taxon>Artiodactyla</taxon>
        <taxon>Ruminantia</taxon>
        <taxon>Pecora</taxon>
        <taxon>Bovidae</taxon>
        <taxon>Caprinae</taxon>
        <taxon>Ovis</taxon>
    </lineage>
</organism>
<protein>
    <submittedName>
        <fullName evidence="1">Uncharacterized protein</fullName>
    </submittedName>
</protein>
<comment type="caution">
    <text evidence="1">The sequence shown here is derived from an EMBL/GenBank/DDBJ whole genome shotgun (WGS) entry which is preliminary data.</text>
</comment>
<gene>
    <name evidence="1" type="ORF">MJG53_018753</name>
</gene>
<evidence type="ECO:0000313" key="1">
    <source>
        <dbReference type="EMBL" id="KAI4558000.1"/>
    </source>
</evidence>
<dbReference type="EMBL" id="CM043049">
    <property type="protein sequence ID" value="KAI4558000.1"/>
    <property type="molecule type" value="Genomic_DNA"/>
</dbReference>
<name>A0ACB9U4T4_9CETA</name>